<feature type="region of interest" description="Disordered" evidence="1">
    <location>
        <begin position="1"/>
        <end position="37"/>
    </location>
</feature>
<dbReference type="Pfam" id="PF25545">
    <property type="entry name" value="DUF7924"/>
    <property type="match status" value="1"/>
</dbReference>
<dbReference type="OrthoDB" id="5336565at2759"/>
<protein>
    <recommendedName>
        <fullName evidence="2">DUF7924 domain-containing protein</fullName>
    </recommendedName>
</protein>
<dbReference type="AlphaFoldDB" id="A0A6A6NM72"/>
<proteinExistence type="predicted"/>
<name>A0A6A6NM72_9PEZI</name>
<gene>
    <name evidence="3" type="ORF">BDY21DRAFT_293988</name>
</gene>
<evidence type="ECO:0000256" key="1">
    <source>
        <dbReference type="SAM" id="MobiDB-lite"/>
    </source>
</evidence>
<evidence type="ECO:0000313" key="3">
    <source>
        <dbReference type="EMBL" id="KAF2452840.1"/>
    </source>
</evidence>
<accession>A0A6A6NM72</accession>
<feature type="compositionally biased region" description="Low complexity" evidence="1">
    <location>
        <begin position="166"/>
        <end position="179"/>
    </location>
</feature>
<feature type="region of interest" description="Disordered" evidence="1">
    <location>
        <begin position="57"/>
        <end position="84"/>
    </location>
</feature>
<dbReference type="EMBL" id="MU001702">
    <property type="protein sequence ID" value="KAF2452840.1"/>
    <property type="molecule type" value="Genomic_DNA"/>
</dbReference>
<organism evidence="3 4">
    <name type="scientific">Lineolata rhizophorae</name>
    <dbReference type="NCBI Taxonomy" id="578093"/>
    <lineage>
        <taxon>Eukaryota</taxon>
        <taxon>Fungi</taxon>
        <taxon>Dikarya</taxon>
        <taxon>Ascomycota</taxon>
        <taxon>Pezizomycotina</taxon>
        <taxon>Dothideomycetes</taxon>
        <taxon>Dothideomycetes incertae sedis</taxon>
        <taxon>Lineolatales</taxon>
        <taxon>Lineolataceae</taxon>
        <taxon>Lineolata</taxon>
    </lineage>
</organism>
<feature type="compositionally biased region" description="Polar residues" evidence="1">
    <location>
        <begin position="1"/>
        <end position="17"/>
    </location>
</feature>
<feature type="region of interest" description="Disordered" evidence="1">
    <location>
        <begin position="121"/>
        <end position="185"/>
    </location>
</feature>
<feature type="region of interest" description="Disordered" evidence="1">
    <location>
        <begin position="451"/>
        <end position="475"/>
    </location>
</feature>
<evidence type="ECO:0000259" key="2">
    <source>
        <dbReference type="Pfam" id="PF25545"/>
    </source>
</evidence>
<dbReference type="InterPro" id="IPR057684">
    <property type="entry name" value="DUF7924"/>
</dbReference>
<dbReference type="Proteomes" id="UP000799766">
    <property type="component" value="Unassembled WGS sequence"/>
</dbReference>
<feature type="domain" description="DUF7924" evidence="2">
    <location>
        <begin position="245"/>
        <end position="445"/>
    </location>
</feature>
<reference evidence="3" key="1">
    <citation type="journal article" date="2020" name="Stud. Mycol.">
        <title>101 Dothideomycetes genomes: a test case for predicting lifestyles and emergence of pathogens.</title>
        <authorList>
            <person name="Haridas S."/>
            <person name="Albert R."/>
            <person name="Binder M."/>
            <person name="Bloem J."/>
            <person name="Labutti K."/>
            <person name="Salamov A."/>
            <person name="Andreopoulos B."/>
            <person name="Baker S."/>
            <person name="Barry K."/>
            <person name="Bills G."/>
            <person name="Bluhm B."/>
            <person name="Cannon C."/>
            <person name="Castanera R."/>
            <person name="Culley D."/>
            <person name="Daum C."/>
            <person name="Ezra D."/>
            <person name="Gonzalez J."/>
            <person name="Henrissat B."/>
            <person name="Kuo A."/>
            <person name="Liang C."/>
            <person name="Lipzen A."/>
            <person name="Lutzoni F."/>
            <person name="Magnuson J."/>
            <person name="Mondo S."/>
            <person name="Nolan M."/>
            <person name="Ohm R."/>
            <person name="Pangilinan J."/>
            <person name="Park H.-J."/>
            <person name="Ramirez L."/>
            <person name="Alfaro M."/>
            <person name="Sun H."/>
            <person name="Tritt A."/>
            <person name="Yoshinaga Y."/>
            <person name="Zwiers L.-H."/>
            <person name="Turgeon B."/>
            <person name="Goodwin S."/>
            <person name="Spatafora J."/>
            <person name="Crous P."/>
            <person name="Grigoriev I."/>
        </authorList>
    </citation>
    <scope>NUCLEOTIDE SEQUENCE</scope>
    <source>
        <strain evidence="3">ATCC 16933</strain>
    </source>
</reference>
<evidence type="ECO:0000313" key="4">
    <source>
        <dbReference type="Proteomes" id="UP000799766"/>
    </source>
</evidence>
<sequence length="475" mass="53143">MSELEASSQQRVPSEATQPEPKRRELGHHPNDVAPPAHYLDNLSKIWLTKEALTELDRRTRKVVSSSKSRPNPQRRRPLTRGFHRELNRNIRSTSTPASEFVKRCSLESLRRVKLSARQGGPDLLDLRGYPEPAHPSRYTMSSTQSNRRHKRGKRNSASTSRIYPTATSTAITKTTKSSGAYNPNFEQRMIDNRIYPDGYEYPDGRVPPVPGNWEAIQQMLVKRRPSLSPSVFPEEEYQEFKRANAQVSSENKATRNVIPMIQGITRDERSVGSGIPFTNLADIMRGKSHKAKPDVYYGARPEQLDPNVRTQLSASIVPSTTETCPLAPNFFVEAKRPSASAAVALNQACFAGAVGARGVHSLQTYGEDVPVYDNNGYTLSSTYHSGQLKIYAHHLSQPNGPGTDPEYYMNQLRAFAMTDNRKTLIEGITAFRNAEAWTEAQRNAAIAHANAIAESSHDHNGEDDDDEDDNEDRE</sequence>
<keyword evidence="4" id="KW-1185">Reference proteome</keyword>
<feature type="compositionally biased region" description="Acidic residues" evidence="1">
    <location>
        <begin position="462"/>
        <end position="475"/>
    </location>
</feature>
<feature type="compositionally biased region" description="Basic and acidic residues" evidence="1">
    <location>
        <begin position="20"/>
        <end position="31"/>
    </location>
</feature>